<gene>
    <name evidence="2" type="ORF">BLA23254_01547</name>
</gene>
<evidence type="ECO:0008006" key="4">
    <source>
        <dbReference type="Google" id="ProtNLM"/>
    </source>
</evidence>
<organism evidence="2 3">
    <name type="scientific">Burkholderia lata (strain ATCC 17760 / DSM 23089 / LMG 22485 / NCIMB 9086 / R18194 / 383)</name>
    <dbReference type="NCBI Taxonomy" id="482957"/>
    <lineage>
        <taxon>Bacteria</taxon>
        <taxon>Pseudomonadati</taxon>
        <taxon>Pseudomonadota</taxon>
        <taxon>Betaproteobacteria</taxon>
        <taxon>Burkholderiales</taxon>
        <taxon>Burkholderiaceae</taxon>
        <taxon>Burkholderia</taxon>
        <taxon>Burkholderia cepacia complex</taxon>
    </lineage>
</organism>
<feature type="chain" id="PRO_5027111007" description="Lipoprotein" evidence="1">
    <location>
        <begin position="24"/>
        <end position="446"/>
    </location>
</feature>
<evidence type="ECO:0000256" key="1">
    <source>
        <dbReference type="SAM" id="SignalP"/>
    </source>
</evidence>
<dbReference type="EMBL" id="CABVPW010000006">
    <property type="protein sequence ID" value="VWB35476.1"/>
    <property type="molecule type" value="Genomic_DNA"/>
</dbReference>
<dbReference type="AlphaFoldDB" id="A0A6P2IWE5"/>
<reference evidence="2 3" key="1">
    <citation type="submission" date="2019-09" db="EMBL/GenBank/DDBJ databases">
        <authorList>
            <person name="Depoorter E."/>
        </authorList>
    </citation>
    <scope>NUCLEOTIDE SEQUENCE [LARGE SCALE GENOMIC DNA]</scope>
    <source>
        <strain evidence="2">LMG 23254</strain>
    </source>
</reference>
<evidence type="ECO:0000313" key="2">
    <source>
        <dbReference type="EMBL" id="VWB35476.1"/>
    </source>
</evidence>
<proteinExistence type="predicted"/>
<protein>
    <recommendedName>
        <fullName evidence="4">Lipoprotein</fullName>
    </recommendedName>
</protein>
<evidence type="ECO:0000313" key="3">
    <source>
        <dbReference type="Proteomes" id="UP000494218"/>
    </source>
</evidence>
<accession>A0A6P2IWE5</accession>
<feature type="signal peptide" evidence="1">
    <location>
        <begin position="1"/>
        <end position="23"/>
    </location>
</feature>
<keyword evidence="1" id="KW-0732">Signal</keyword>
<dbReference type="Proteomes" id="UP000494218">
    <property type="component" value="Unassembled WGS sequence"/>
</dbReference>
<sequence>MIRVTVFFLAMCASLGFGSRVYAYTTSTCEETWYVPAAGQEFTGRTTSWKEVGTKACTRHDVKVIGTQPSTWDDYNDAGSGARQGGAFAILGGKGYFILTTDVHQGPYCGGGDVAGFSAACVLPPVARRNEVHHHRYYYQVTSTPKLDLVAGCKPTYATDGQAIFYLTSDHSYEAGHVEDLPFKVVDADVGSFRCFVPEGAQGDQWARDANRVFFDGRQAKGMSPDAPVKVFDGAIQNVSDLAVNGGNVFSVDYTDGVKWLNKTDGALRILSPAFYVDRRNVFDQGFRKIAGLSPDAFSVVTPACPVPGQPDLRCVVPDSRSDKAGYGIQGDMLVIPRGISEPGKRIVIKGLNRNNADFFILHGMFGSVSGDSAFMLVNDRLYSMDALAKGRFTDGMPIRGRLRSLPTLSNCVLNGDHGAGLDRYILDDAGGIDLTDMKHVGPCTH</sequence>
<name>A0A6P2IWE5_BURL3</name>